<comment type="caution">
    <text evidence="3">The sequence shown here is derived from an EMBL/GenBank/DDBJ whole genome shotgun (WGS) entry which is preliminary data.</text>
</comment>
<dbReference type="Proteomes" id="UP000051124">
    <property type="component" value="Unassembled WGS sequence"/>
</dbReference>
<evidence type="ECO:0000313" key="4">
    <source>
        <dbReference type="Proteomes" id="UP000051124"/>
    </source>
</evidence>
<keyword evidence="1" id="KW-0560">Oxidoreductase</keyword>
<protein>
    <recommendedName>
        <fullName evidence="2">Cysteine-rich domain-containing protein</fullName>
    </recommendedName>
</protein>
<name>A0A0S7WLL6_UNCT6</name>
<feature type="domain" description="Cysteine-rich" evidence="2">
    <location>
        <begin position="6"/>
        <end position="86"/>
    </location>
</feature>
<dbReference type="AlphaFoldDB" id="A0A0S7WLL6"/>
<evidence type="ECO:0000256" key="1">
    <source>
        <dbReference type="ARBA" id="ARBA00023002"/>
    </source>
</evidence>
<evidence type="ECO:0000313" key="3">
    <source>
        <dbReference type="EMBL" id="KPJ51058.1"/>
    </source>
</evidence>
<evidence type="ECO:0000259" key="2">
    <source>
        <dbReference type="Pfam" id="PF02754"/>
    </source>
</evidence>
<accession>A0A0S7WLL6</accession>
<gene>
    <name evidence="3" type="ORF">AMJ40_01015</name>
</gene>
<organism evidence="3 4">
    <name type="scientific">candidate division TA06 bacterium DG_26</name>
    <dbReference type="NCBI Taxonomy" id="1703771"/>
    <lineage>
        <taxon>Bacteria</taxon>
        <taxon>Bacteria division TA06</taxon>
    </lineage>
</organism>
<dbReference type="InterPro" id="IPR051278">
    <property type="entry name" value="HdrB/HdrD_reductase"/>
</dbReference>
<proteinExistence type="predicted"/>
<dbReference type="GO" id="GO:0016491">
    <property type="term" value="F:oxidoreductase activity"/>
    <property type="evidence" value="ECO:0007669"/>
    <property type="project" value="UniProtKB-KW"/>
</dbReference>
<sequence>MKAVPFWGCMIPLKYPQMELALRKTLPTIGIELVDVEGFTCCPDPIYFKARDKLQWLTIAARNLAVAEQKGLPVITMCSGCTSTLKEAKFLLDEDSDLKEKVNARLKRIGRRYEGRVTVKHAVTLIRDELGIERVAASVKNGLGGLKVAIHYGCHLLKPSQIMGVDDADYPSIMEELVEATGAIPVTHSQKLLCCGKGCMEADLPLQMVFDIFSSIEESGADCMGLICPTCFSSFDLGQIIIARQMKKEFDIPVIYYFQLLGLAQGLAPEAVGLHLHRVKVDKLMERMEKARTKIQNDN</sequence>
<dbReference type="Pfam" id="PF02754">
    <property type="entry name" value="CCG"/>
    <property type="match status" value="2"/>
</dbReference>
<dbReference type="InterPro" id="IPR004017">
    <property type="entry name" value="Cys_rich_dom"/>
</dbReference>
<dbReference type="EMBL" id="LIZT01000007">
    <property type="protein sequence ID" value="KPJ51058.1"/>
    <property type="molecule type" value="Genomic_DNA"/>
</dbReference>
<reference evidence="3 4" key="1">
    <citation type="journal article" date="2015" name="Microbiome">
        <title>Genomic resolution of linkages in carbon, nitrogen, and sulfur cycling among widespread estuary sediment bacteria.</title>
        <authorList>
            <person name="Baker B.J."/>
            <person name="Lazar C.S."/>
            <person name="Teske A.P."/>
            <person name="Dick G.J."/>
        </authorList>
    </citation>
    <scope>NUCLEOTIDE SEQUENCE [LARGE SCALE GENOMIC DNA]</scope>
    <source>
        <strain evidence="3">DG_26</strain>
    </source>
</reference>
<dbReference type="PANTHER" id="PTHR42947">
    <property type="entry name" value="COB--COM HETERODISULFIDE REDUCTASE SUBUNIT B 1"/>
    <property type="match status" value="1"/>
</dbReference>
<dbReference type="PANTHER" id="PTHR42947:SF1">
    <property type="entry name" value="COB--COM HETERODISULFIDE REDUCTASE SUBUNIT B 1"/>
    <property type="match status" value="1"/>
</dbReference>
<dbReference type="Gene3D" id="1.20.1050.140">
    <property type="match status" value="1"/>
</dbReference>
<feature type="domain" description="Cysteine-rich" evidence="2">
    <location>
        <begin position="148"/>
        <end position="235"/>
    </location>
</feature>